<evidence type="ECO:0000256" key="5">
    <source>
        <dbReference type="ARBA" id="ARBA00023088"/>
    </source>
</evidence>
<dbReference type="NCBIfam" id="TIGR01167">
    <property type="entry name" value="LPXTG_anchor"/>
    <property type="match status" value="1"/>
</dbReference>
<proteinExistence type="predicted"/>
<dbReference type="InterPro" id="IPR019931">
    <property type="entry name" value="LPXTG_anchor"/>
</dbReference>
<evidence type="ECO:0000256" key="4">
    <source>
        <dbReference type="ARBA" id="ARBA00022729"/>
    </source>
</evidence>
<evidence type="ECO:0000256" key="2">
    <source>
        <dbReference type="ARBA" id="ARBA00022512"/>
    </source>
</evidence>
<feature type="transmembrane region" description="Helical" evidence="7">
    <location>
        <begin position="664"/>
        <end position="681"/>
    </location>
</feature>
<dbReference type="GeneID" id="57692848"/>
<gene>
    <name evidence="10" type="ORF">GLV84_04825</name>
</gene>
<dbReference type="Proteomes" id="UP000646308">
    <property type="component" value="Unassembled WGS sequence"/>
</dbReference>
<keyword evidence="3" id="KW-0964">Secreted</keyword>
<feature type="compositionally biased region" description="Polar residues" evidence="6">
    <location>
        <begin position="33"/>
        <end position="47"/>
    </location>
</feature>
<evidence type="ECO:0000256" key="6">
    <source>
        <dbReference type="SAM" id="MobiDB-lite"/>
    </source>
</evidence>
<dbReference type="AlphaFoldDB" id="A0A2T4MCK4"/>
<keyword evidence="7" id="KW-1133">Transmembrane helix</keyword>
<dbReference type="PROSITE" id="PS50847">
    <property type="entry name" value="GRAM_POS_ANCHORING"/>
    <property type="match status" value="1"/>
</dbReference>
<name>A0A2T4MCK4_9STAP</name>
<dbReference type="EMBL" id="WMFL01000062">
    <property type="protein sequence ID" value="NJI02182.1"/>
    <property type="molecule type" value="Genomic_DNA"/>
</dbReference>
<feature type="region of interest" description="Disordered" evidence="6">
    <location>
        <begin position="554"/>
        <end position="615"/>
    </location>
</feature>
<feature type="region of interest" description="Disordered" evidence="6">
    <location>
        <begin position="33"/>
        <end position="83"/>
    </location>
</feature>
<feature type="compositionally biased region" description="Basic and acidic residues" evidence="6">
    <location>
        <begin position="571"/>
        <end position="587"/>
    </location>
</feature>
<evidence type="ECO:0000256" key="7">
    <source>
        <dbReference type="SAM" id="Phobius"/>
    </source>
</evidence>
<keyword evidence="5" id="KW-0572">Peptidoglycan-anchor</keyword>
<dbReference type="Pfam" id="PF00746">
    <property type="entry name" value="Gram_pos_anchor"/>
    <property type="match status" value="1"/>
</dbReference>
<keyword evidence="2" id="KW-0134">Cell wall</keyword>
<feature type="domain" description="Gram-positive cocci surface proteins LPxTG" evidence="9">
    <location>
        <begin position="654"/>
        <end position="687"/>
    </location>
</feature>
<comment type="caution">
    <text evidence="10">The sequence shown here is derived from an EMBL/GenBank/DDBJ whole genome shotgun (WGS) entry which is preliminary data.</text>
</comment>
<evidence type="ECO:0000313" key="10">
    <source>
        <dbReference type="EMBL" id="NJI02182.1"/>
    </source>
</evidence>
<keyword evidence="4 8" id="KW-0732">Signal</keyword>
<feature type="signal peptide" evidence="8">
    <location>
        <begin position="1"/>
        <end position="32"/>
    </location>
</feature>
<evidence type="ECO:0000313" key="11">
    <source>
        <dbReference type="Proteomes" id="UP000646308"/>
    </source>
</evidence>
<evidence type="ECO:0000256" key="8">
    <source>
        <dbReference type="SAM" id="SignalP"/>
    </source>
</evidence>
<feature type="chain" id="PRO_5044070789" evidence="8">
    <location>
        <begin position="33"/>
        <end position="687"/>
    </location>
</feature>
<organism evidence="10 11">
    <name type="scientific">Staphylococcus agnetis</name>
    <dbReference type="NCBI Taxonomy" id="985762"/>
    <lineage>
        <taxon>Bacteria</taxon>
        <taxon>Bacillati</taxon>
        <taxon>Bacillota</taxon>
        <taxon>Bacilli</taxon>
        <taxon>Bacillales</taxon>
        <taxon>Staphylococcaceae</taxon>
        <taxon>Staphylococcus</taxon>
    </lineage>
</organism>
<comment type="subcellular location">
    <subcellularLocation>
        <location evidence="1">Secreted</location>
        <location evidence="1">Cell wall</location>
        <topology evidence="1">Peptidoglycan-anchor</topology>
    </subcellularLocation>
</comment>
<feature type="compositionally biased region" description="Polar residues" evidence="6">
    <location>
        <begin position="593"/>
        <end position="615"/>
    </location>
</feature>
<feature type="compositionally biased region" description="Basic and acidic residues" evidence="6">
    <location>
        <begin position="48"/>
        <end position="59"/>
    </location>
</feature>
<keyword evidence="7" id="KW-0472">Membrane</keyword>
<dbReference type="RefSeq" id="WP_107368451.1">
    <property type="nucleotide sequence ID" value="NZ_CP045927.1"/>
</dbReference>
<evidence type="ECO:0000259" key="9">
    <source>
        <dbReference type="PROSITE" id="PS50847"/>
    </source>
</evidence>
<protein>
    <submittedName>
        <fullName evidence="10">LPXTG cell wall anchor domain-containing protein</fullName>
    </submittedName>
</protein>
<sequence length="687" mass="75056">MRENFKLRKKKVGLVSVAIAAMYMTMQGQAEASENTAEVPQPTSIQNIEDKQVEPKRQLVTESPTNPVVEPTEAVEAKQTDTKENVQENYVKLDKVTPGDTKITGKTLPNQIVSLTIDGKSLGSVEGGDGGFAESNENGEFTFDLNDRNIVYNQKVDVISSNLNFDIESEEGSEEAMLEEEGAEATDTTTTGRYDKAYAIPTKQLEKQNGHHQVLIEPILKDSGIIKGHTSVKGRVALAINNKFINLGYDDFDKNTPLAQAKARNEGIWKFIDDKGYFEFDFKRTPFESHQINKDDLISITFKPDDEEEALIPLIFNLKASDFANVATATTSYSPNDVKKVATLNNGASDLEVEDIHGFVYESDRGIDKPVDSSQGTREIKGKTKFANAVVNIHSSLGEGNEFPDLQVNEKGEFSFNASEVGIRLNNGEKLHFTVVDPLTGAILSNLVTKEITVAETEEEKKERTLNELLDITPAYYRLVGDEIRGYDIHGNVLDYFNANDKEEIARHFKSLGIDQPNFKLLPGWPTETKSATMTDSKPALSVAANTTAMPKVSVQAPSEVKSVTSPEASLETRSETTPKTKTEPTTKAKSASRPNTASQLSTTAETTPASQTIPVTTLGVASMNQTMMQSSSAPTPVSTNVVSHAKTTQAKALPETGYEKTHAGLLGTFLLGLGALFLLGRKRKSN</sequence>
<reference evidence="10" key="1">
    <citation type="submission" date="2019-11" db="EMBL/GenBank/DDBJ databases">
        <title>Whole genome comparisons of Staphylococcus agnetis isolates from cattle and chickens.</title>
        <authorList>
            <person name="Rhoads D."/>
            <person name="Shwani A."/>
            <person name="Adkins P."/>
            <person name="Calcutt M."/>
            <person name="Middleton J."/>
        </authorList>
    </citation>
    <scope>NUCLEOTIDE SEQUENCE</scope>
    <source>
        <strain evidence="10">1387</strain>
    </source>
</reference>
<evidence type="ECO:0000256" key="1">
    <source>
        <dbReference type="ARBA" id="ARBA00004168"/>
    </source>
</evidence>
<evidence type="ECO:0000256" key="3">
    <source>
        <dbReference type="ARBA" id="ARBA00022525"/>
    </source>
</evidence>
<accession>A0A2T4MCK4</accession>
<keyword evidence="7" id="KW-0812">Transmembrane</keyword>